<evidence type="ECO:0000256" key="1">
    <source>
        <dbReference type="ARBA" id="ARBA00022618"/>
    </source>
</evidence>
<sequence length="156" mass="17184">MSFVDSLKKGLFGSEDDYDDQYMDDGPQMVNNNSGLGVAGDGEEDEPEESAAPKRNGKVVNIHATTQLKVVLVKPEHFEDASTIADHLNNKRTVVLNLESTNKEVSRRLVDFLSGVAYANNGQIKRVANSTFIITPYNVDIMGDLLDELENNGAFY</sequence>
<dbReference type="GO" id="GO:0005737">
    <property type="term" value="C:cytoplasm"/>
    <property type="evidence" value="ECO:0007669"/>
    <property type="project" value="UniProtKB-SubCell"/>
</dbReference>
<evidence type="ECO:0000256" key="2">
    <source>
        <dbReference type="ARBA" id="ARBA00023210"/>
    </source>
</evidence>
<organism evidence="8 9">
    <name type="scientific">Faecalibacterium prausnitzii</name>
    <dbReference type="NCBI Taxonomy" id="853"/>
    <lineage>
        <taxon>Bacteria</taxon>
        <taxon>Bacillati</taxon>
        <taxon>Bacillota</taxon>
        <taxon>Clostridia</taxon>
        <taxon>Eubacteriales</taxon>
        <taxon>Oscillospiraceae</taxon>
        <taxon>Faecalibacterium</taxon>
    </lineage>
</organism>
<reference evidence="8 9" key="1">
    <citation type="submission" date="2018-08" db="EMBL/GenBank/DDBJ databases">
        <title>A genome reference for cultivated species of the human gut microbiota.</title>
        <authorList>
            <person name="Zou Y."/>
            <person name="Xue W."/>
            <person name="Luo G."/>
        </authorList>
    </citation>
    <scope>NUCLEOTIDE SEQUENCE [LARGE SCALE GENOMIC DNA]</scope>
    <source>
        <strain evidence="8 9">AF32-8AC</strain>
    </source>
</reference>
<evidence type="ECO:0000313" key="7">
    <source>
        <dbReference type="EMBL" id="MBS6622725.1"/>
    </source>
</evidence>
<dbReference type="GO" id="GO:0043093">
    <property type="term" value="P:FtsZ-dependent cytokinesis"/>
    <property type="evidence" value="ECO:0007669"/>
    <property type="project" value="UniProtKB-UniRule"/>
</dbReference>
<proteinExistence type="inferred from homology"/>
<keyword evidence="5" id="KW-0963">Cytoplasm</keyword>
<evidence type="ECO:0000313" key="9">
    <source>
        <dbReference type="Proteomes" id="UP000260991"/>
    </source>
</evidence>
<dbReference type="InterPro" id="IPR023052">
    <property type="entry name" value="Cell_div_SepF"/>
</dbReference>
<dbReference type="RefSeq" id="WP_158403137.1">
    <property type="nucleotide sequence ID" value="NZ_CP065376.1"/>
</dbReference>
<dbReference type="EMBL" id="QVER01000008">
    <property type="protein sequence ID" value="RGB91349.1"/>
    <property type="molecule type" value="Genomic_DNA"/>
</dbReference>
<dbReference type="Proteomes" id="UP000811365">
    <property type="component" value="Unassembled WGS sequence"/>
</dbReference>
<feature type="region of interest" description="Disordered" evidence="6">
    <location>
        <begin position="15"/>
        <end position="58"/>
    </location>
</feature>
<dbReference type="Gene3D" id="3.30.110.150">
    <property type="entry name" value="SepF-like protein"/>
    <property type="match status" value="1"/>
</dbReference>
<dbReference type="AlphaFoldDB" id="A0A3E2U563"/>
<dbReference type="InterPro" id="IPR038594">
    <property type="entry name" value="SepF-like_sf"/>
</dbReference>
<dbReference type="EMBL" id="JAGZYH010000047">
    <property type="protein sequence ID" value="MBS6622725.1"/>
    <property type="molecule type" value="Genomic_DNA"/>
</dbReference>
<comment type="similarity">
    <text evidence="5">Belongs to the SepF family.</text>
</comment>
<dbReference type="Proteomes" id="UP000260991">
    <property type="component" value="Unassembled WGS sequence"/>
</dbReference>
<comment type="subcellular location">
    <subcellularLocation>
        <location evidence="5">Cytoplasm</location>
    </subcellularLocation>
    <text evidence="5">Localizes to the division site, in a FtsZ-dependent manner.</text>
</comment>
<comment type="function">
    <text evidence="4 5">Cell division protein that is part of the divisome complex and is recruited early to the Z-ring. Probably stimulates Z-ring formation, perhaps through the cross-linking of FtsZ protofilaments. Its function overlaps with FtsA.</text>
</comment>
<evidence type="ECO:0000256" key="6">
    <source>
        <dbReference type="SAM" id="MobiDB-lite"/>
    </source>
</evidence>
<dbReference type="HAMAP" id="MF_01197">
    <property type="entry name" value="SepF"/>
    <property type="match status" value="1"/>
</dbReference>
<dbReference type="InterPro" id="IPR007561">
    <property type="entry name" value="Cell_div_SepF/SepF-rel"/>
</dbReference>
<accession>A0A3E2U563</accession>
<dbReference type="PANTHER" id="PTHR35798:SF1">
    <property type="entry name" value="CELL DIVISION PROTEIN SEPF"/>
    <property type="match status" value="1"/>
</dbReference>
<keyword evidence="1 5" id="KW-0132">Cell division</keyword>
<dbReference type="PANTHER" id="PTHR35798">
    <property type="entry name" value="CELL DIVISION PROTEIN SEPF"/>
    <property type="match status" value="1"/>
</dbReference>
<dbReference type="Pfam" id="PF04472">
    <property type="entry name" value="SepF"/>
    <property type="match status" value="1"/>
</dbReference>
<keyword evidence="3 5" id="KW-0131">Cell cycle</keyword>
<evidence type="ECO:0000256" key="4">
    <source>
        <dbReference type="ARBA" id="ARBA00044936"/>
    </source>
</evidence>
<evidence type="ECO:0000313" key="8">
    <source>
        <dbReference type="EMBL" id="RGB91349.1"/>
    </source>
</evidence>
<comment type="subunit">
    <text evidence="5">Homodimer. Interacts with FtsZ.</text>
</comment>
<name>A0A3E2U563_9FIRM</name>
<gene>
    <name evidence="5" type="primary">sepF</name>
    <name evidence="8" type="ORF">DWZ46_08110</name>
    <name evidence="7" type="ORF">KH315_11280</name>
</gene>
<evidence type="ECO:0000256" key="5">
    <source>
        <dbReference type="HAMAP-Rule" id="MF_01197"/>
    </source>
</evidence>
<evidence type="ECO:0000256" key="3">
    <source>
        <dbReference type="ARBA" id="ARBA00023306"/>
    </source>
</evidence>
<comment type="caution">
    <text evidence="8">The sequence shown here is derived from an EMBL/GenBank/DDBJ whole genome shotgun (WGS) entry which is preliminary data.</text>
</comment>
<reference evidence="7" key="2">
    <citation type="submission" date="2021-02" db="EMBL/GenBank/DDBJ databases">
        <title>Infant gut strain persistence is associated with maternal origin, phylogeny, and functional potential including surface adhesion and iron acquisition.</title>
        <authorList>
            <person name="Lou Y.C."/>
        </authorList>
    </citation>
    <scope>NUCLEOTIDE SEQUENCE</scope>
    <source>
        <strain evidence="7">L2_039_000G1_dasL2_039_000G1_maxbin2.maxbin.077</strain>
    </source>
</reference>
<keyword evidence="2 5" id="KW-0717">Septation</keyword>
<protein>
    <recommendedName>
        <fullName evidence="5">Cell division protein SepF</fullName>
    </recommendedName>
</protein>
<dbReference type="GO" id="GO:0000917">
    <property type="term" value="P:division septum assembly"/>
    <property type="evidence" value="ECO:0007669"/>
    <property type="project" value="UniProtKB-KW"/>
</dbReference>